<reference evidence="2 3" key="1">
    <citation type="submission" date="2020-02" db="EMBL/GenBank/DDBJ databases">
        <authorList>
            <person name="Ferguson B K."/>
        </authorList>
    </citation>
    <scope>NUCLEOTIDE SEQUENCE [LARGE SCALE GENOMIC DNA]</scope>
</reference>
<dbReference type="Proteomes" id="UP000479000">
    <property type="component" value="Unassembled WGS sequence"/>
</dbReference>
<organism evidence="2 3">
    <name type="scientific">Nesidiocoris tenuis</name>
    <dbReference type="NCBI Taxonomy" id="355587"/>
    <lineage>
        <taxon>Eukaryota</taxon>
        <taxon>Metazoa</taxon>
        <taxon>Ecdysozoa</taxon>
        <taxon>Arthropoda</taxon>
        <taxon>Hexapoda</taxon>
        <taxon>Insecta</taxon>
        <taxon>Pterygota</taxon>
        <taxon>Neoptera</taxon>
        <taxon>Paraneoptera</taxon>
        <taxon>Hemiptera</taxon>
        <taxon>Heteroptera</taxon>
        <taxon>Panheteroptera</taxon>
        <taxon>Cimicomorpha</taxon>
        <taxon>Miridae</taxon>
        <taxon>Dicyphina</taxon>
        <taxon>Nesidiocoris</taxon>
    </lineage>
</organism>
<name>A0A6H5HDB9_9HEMI</name>
<evidence type="ECO:0000256" key="1">
    <source>
        <dbReference type="SAM" id="MobiDB-lite"/>
    </source>
</evidence>
<evidence type="ECO:0000313" key="3">
    <source>
        <dbReference type="Proteomes" id="UP000479000"/>
    </source>
</evidence>
<sequence>MRSSAIPTAGRASGGSNRQAIGDSIVESLGPAATARYPVGRSFDYYTYMNIKAFRRLKNNKNTL</sequence>
<keyword evidence="3" id="KW-1185">Reference proteome</keyword>
<gene>
    <name evidence="2" type="ORF">NTEN_LOCUS18967</name>
</gene>
<feature type="non-terminal residue" evidence="2">
    <location>
        <position position="64"/>
    </location>
</feature>
<protein>
    <submittedName>
        <fullName evidence="2">Uncharacterized protein</fullName>
    </submittedName>
</protein>
<accession>A0A6H5HDB9</accession>
<dbReference type="AlphaFoldDB" id="A0A6H5HDB9"/>
<feature type="region of interest" description="Disordered" evidence="1">
    <location>
        <begin position="1"/>
        <end position="20"/>
    </location>
</feature>
<proteinExistence type="predicted"/>
<dbReference type="EMBL" id="CADCXU010028047">
    <property type="protein sequence ID" value="CAB0014541.1"/>
    <property type="molecule type" value="Genomic_DNA"/>
</dbReference>
<evidence type="ECO:0000313" key="2">
    <source>
        <dbReference type="EMBL" id="CAB0014541.1"/>
    </source>
</evidence>